<evidence type="ECO:0000256" key="3">
    <source>
        <dbReference type="SAM" id="Phobius"/>
    </source>
</evidence>
<name>A0ABN8MJS1_9CNID</name>
<feature type="transmembrane region" description="Helical" evidence="3">
    <location>
        <begin position="391"/>
        <end position="413"/>
    </location>
</feature>
<comment type="caution">
    <text evidence="5">The sequence shown here is derived from an EMBL/GenBank/DDBJ whole genome shotgun (WGS) entry which is preliminary data.</text>
</comment>
<dbReference type="SMART" id="SM00461">
    <property type="entry name" value="WH1"/>
    <property type="match status" value="1"/>
</dbReference>
<keyword evidence="3" id="KW-1133">Transmembrane helix</keyword>
<keyword evidence="6" id="KW-1185">Reference proteome</keyword>
<dbReference type="Pfam" id="PF01734">
    <property type="entry name" value="Patatin"/>
    <property type="match status" value="1"/>
</dbReference>
<keyword evidence="3" id="KW-0812">Transmembrane</keyword>
<dbReference type="InterPro" id="IPR000697">
    <property type="entry name" value="WH1/EVH1_dom"/>
</dbReference>
<dbReference type="InterPro" id="IPR016035">
    <property type="entry name" value="Acyl_Trfase/lysoPLipase"/>
</dbReference>
<dbReference type="InterPro" id="IPR002641">
    <property type="entry name" value="PNPLA_dom"/>
</dbReference>
<feature type="domain" description="WH1" evidence="4">
    <location>
        <begin position="1"/>
        <end position="93"/>
    </location>
</feature>
<feature type="transmembrane region" description="Helical" evidence="3">
    <location>
        <begin position="304"/>
        <end position="321"/>
    </location>
</feature>
<evidence type="ECO:0000256" key="2">
    <source>
        <dbReference type="SAM" id="MobiDB-lite"/>
    </source>
</evidence>
<dbReference type="PANTHER" id="PTHR11202">
    <property type="entry name" value="SPROUTY-RELATED, EVH1 DOMAIN-CONTAINING PROTEIN FAMILY MEMBER"/>
    <property type="match status" value="1"/>
</dbReference>
<feature type="region of interest" description="Disordered" evidence="2">
    <location>
        <begin position="902"/>
        <end position="935"/>
    </location>
</feature>
<evidence type="ECO:0000259" key="4">
    <source>
        <dbReference type="PROSITE" id="PS50229"/>
    </source>
</evidence>
<dbReference type="InterPro" id="IPR011993">
    <property type="entry name" value="PH-like_dom_sf"/>
</dbReference>
<dbReference type="PROSITE" id="PS50229">
    <property type="entry name" value="WH1"/>
    <property type="match status" value="1"/>
</dbReference>
<protein>
    <recommendedName>
        <fullName evidence="4">WH1 domain-containing protein</fullName>
    </recommendedName>
</protein>
<feature type="transmembrane region" description="Helical" evidence="3">
    <location>
        <begin position="618"/>
        <end position="641"/>
    </location>
</feature>
<feature type="transmembrane region" description="Helical" evidence="3">
    <location>
        <begin position="419"/>
        <end position="440"/>
    </location>
</feature>
<accession>A0ABN8MJS1</accession>
<feature type="region of interest" description="Disordered" evidence="2">
    <location>
        <begin position="99"/>
        <end position="135"/>
    </location>
</feature>
<evidence type="ECO:0000313" key="5">
    <source>
        <dbReference type="EMBL" id="CAH3029874.1"/>
    </source>
</evidence>
<dbReference type="Proteomes" id="UP001159427">
    <property type="component" value="Unassembled WGS sequence"/>
</dbReference>
<reference evidence="5 6" key="1">
    <citation type="submission" date="2022-05" db="EMBL/GenBank/DDBJ databases">
        <authorList>
            <consortium name="Genoscope - CEA"/>
            <person name="William W."/>
        </authorList>
    </citation>
    <scope>NUCLEOTIDE SEQUENCE [LARGE SCALE GENOMIC DNA]</scope>
</reference>
<dbReference type="Gene3D" id="3.40.1090.10">
    <property type="entry name" value="Cytosolic phospholipase A2 catalytic domain"/>
    <property type="match status" value="1"/>
</dbReference>
<sequence>MLYSYEKEEWEDSGDARVQVYHHLVNNTYRIVGRKFRDESVFINFTLVKGLLYETRPTFHQWSDQSQVYGLRFASKHDAQVFGDKVLTALENLKTSDEACSSSASEGGITNKAYLPNQGEKKEENEEGNGKGQEGTGLAFSGGGIRSAAVCSGVLRELLDSGVEVDYLSCVSGGGYTGTAYLDWKYHEERKARSKKRDWHKNFFGNMRQRSGYICDWTKWWKGILDTIVLIGLLTLVLVVQPVVKWGAYACPVAFIIDLLFGKFMRRSADCDVALKRQREMNESSVPNIDFINRCLSGNHNFDITLTFVILVFLFLASYTIPKCTEVNRFWRAFFLLCEYLSGGLLMFTFIPFAVYDFIANLPWWTQLFVGIIVMIVWVAIPVLRRKTSYFLIIYTYSYDVYWKVFKIPVVYINYEDDLFQWLLCASGLVLLISPFTTALQERLVHVYNRWRLQKAFYHEKSTGRCGCSGIGLRHICPLWLCCFSCGSQNAASDTEVRPLTLADLKDMKPQYLSNIVVNRWKKSEGDRLNYALLTMSPTNIERFDQHEENQFEGKLEPGDIMLSDAMATSAAALSNHMGKYEGSIEGLKRLHTILGLEMGATVTGDTKYAKQDWKKKTLACLLHVIRGAPLIIPTVFQLIMPSNIELVIIISMGVFVLLHLVLAFIAGIDTGAEEPKWSEKIARWFIAHNSFVYNARLLFSKDNIGPTPPPVLLLIDGGHYQNLAILPLLQRKLKRIVVVDGGYKHEEEAYGEDILDALMLARAELNCSFYGEDGKDVITDLMQMFVRPEREEKPRYYKFKVHYDNDNDNDPERNGEIILLVPRKQEKNNDLTGCCCECCHRKSCLCTCLSSNDQFPQHHTANQFFTPRMFSAYHEEGRLACKEAKADEFLKAVFSVVDVRNSSEEPNRPAFQPPRGAGRSKYNEIPLHERSRQK</sequence>
<dbReference type="PANTHER" id="PTHR11202:SF22">
    <property type="entry name" value="PROTEIN ENABLED"/>
    <property type="match status" value="1"/>
</dbReference>
<proteinExistence type="predicted"/>
<gene>
    <name evidence="5" type="ORF">PEVE_00036876</name>
</gene>
<feature type="transmembrane region" description="Helical" evidence="3">
    <location>
        <begin position="362"/>
        <end position="384"/>
    </location>
</feature>
<dbReference type="SUPFAM" id="SSF52151">
    <property type="entry name" value="FabD/lysophospholipase-like"/>
    <property type="match status" value="1"/>
</dbReference>
<evidence type="ECO:0000256" key="1">
    <source>
        <dbReference type="ARBA" id="ARBA00023098"/>
    </source>
</evidence>
<dbReference type="SUPFAM" id="SSF50729">
    <property type="entry name" value="PH domain-like"/>
    <property type="match status" value="1"/>
</dbReference>
<feature type="transmembrane region" description="Helical" evidence="3">
    <location>
        <begin position="647"/>
        <end position="669"/>
    </location>
</feature>
<feature type="transmembrane region" description="Helical" evidence="3">
    <location>
        <begin position="333"/>
        <end position="356"/>
    </location>
</feature>
<keyword evidence="1" id="KW-0443">Lipid metabolism</keyword>
<keyword evidence="3" id="KW-0472">Membrane</keyword>
<organism evidence="5 6">
    <name type="scientific">Porites evermanni</name>
    <dbReference type="NCBI Taxonomy" id="104178"/>
    <lineage>
        <taxon>Eukaryota</taxon>
        <taxon>Metazoa</taxon>
        <taxon>Cnidaria</taxon>
        <taxon>Anthozoa</taxon>
        <taxon>Hexacorallia</taxon>
        <taxon>Scleractinia</taxon>
        <taxon>Fungiina</taxon>
        <taxon>Poritidae</taxon>
        <taxon>Porites</taxon>
    </lineage>
</organism>
<dbReference type="Pfam" id="PF00568">
    <property type="entry name" value="WH1"/>
    <property type="match status" value="1"/>
</dbReference>
<evidence type="ECO:0000313" key="6">
    <source>
        <dbReference type="Proteomes" id="UP001159427"/>
    </source>
</evidence>
<dbReference type="Gene3D" id="2.30.29.30">
    <property type="entry name" value="Pleckstrin-homology domain (PH domain)/Phosphotyrosine-binding domain (PTB)"/>
    <property type="match status" value="1"/>
</dbReference>
<dbReference type="EMBL" id="CALNXI010000597">
    <property type="protein sequence ID" value="CAH3029874.1"/>
    <property type="molecule type" value="Genomic_DNA"/>
</dbReference>
<feature type="transmembrane region" description="Helical" evidence="3">
    <location>
        <begin position="220"/>
        <end position="239"/>
    </location>
</feature>